<dbReference type="RefSeq" id="WP_261833962.1">
    <property type="nucleotide sequence ID" value="NZ_AP024881.1"/>
</dbReference>
<accession>A0A0B8P624</accession>
<dbReference type="EMBL" id="BBRZ01000011">
    <property type="protein sequence ID" value="GAM55219.1"/>
    <property type="molecule type" value="Genomic_DNA"/>
</dbReference>
<evidence type="ECO:0000256" key="4">
    <source>
        <dbReference type="ARBA" id="ARBA00007553"/>
    </source>
</evidence>
<dbReference type="GO" id="GO:0046872">
    <property type="term" value="F:metal ion binding"/>
    <property type="evidence" value="ECO:0007669"/>
    <property type="project" value="UniProtKB-KW"/>
</dbReference>
<comment type="similarity">
    <text evidence="4">Belongs to the N-acetylmuramoyl-L-alanine amidase 2 family.</text>
</comment>
<dbReference type="Pfam" id="PF01510">
    <property type="entry name" value="Amidase_2"/>
    <property type="match status" value="1"/>
</dbReference>
<accession>A0A0B8NWU9</accession>
<dbReference type="AlphaFoldDB" id="A0A0B8NWU9"/>
<evidence type="ECO:0000256" key="6">
    <source>
        <dbReference type="ARBA" id="ARBA00022490"/>
    </source>
</evidence>
<evidence type="ECO:0000313" key="17">
    <source>
        <dbReference type="Proteomes" id="UP000031671"/>
    </source>
</evidence>
<comment type="catalytic activity">
    <reaction evidence="1">
        <text>Hydrolyzes the link between N-acetylmuramoyl residues and L-amino acid residues in certain cell-wall glycopeptides.</text>
        <dbReference type="EC" id="3.5.1.28"/>
    </reaction>
</comment>
<dbReference type="InterPro" id="IPR051206">
    <property type="entry name" value="NAMLAA_amidase_2"/>
</dbReference>
<dbReference type="Proteomes" id="UP000031670">
    <property type="component" value="Unassembled WGS sequence"/>
</dbReference>
<evidence type="ECO:0000256" key="12">
    <source>
        <dbReference type="ARBA" id="ARBA00042615"/>
    </source>
</evidence>
<evidence type="ECO:0000256" key="1">
    <source>
        <dbReference type="ARBA" id="ARBA00001561"/>
    </source>
</evidence>
<dbReference type="PANTHER" id="PTHR30417">
    <property type="entry name" value="N-ACETYLMURAMOYL-L-ALANINE AMIDASE AMID"/>
    <property type="match status" value="1"/>
</dbReference>
<dbReference type="EMBL" id="BBSA01000004">
    <property type="protein sequence ID" value="GAM61721.1"/>
    <property type="molecule type" value="Genomic_DNA"/>
</dbReference>
<dbReference type="EC" id="3.5.1.28" evidence="5"/>
<evidence type="ECO:0000256" key="5">
    <source>
        <dbReference type="ARBA" id="ARBA00011901"/>
    </source>
</evidence>
<comment type="caution">
    <text evidence="14">The sequence shown here is derived from an EMBL/GenBank/DDBJ whole genome shotgun (WGS) entry which is preliminary data.</text>
</comment>
<evidence type="ECO:0000256" key="3">
    <source>
        <dbReference type="ARBA" id="ARBA00004496"/>
    </source>
</evidence>
<evidence type="ECO:0000256" key="8">
    <source>
        <dbReference type="ARBA" id="ARBA00022801"/>
    </source>
</evidence>
<name>A0A0B8NWU9_9VIBR</name>
<organism evidence="14 17">
    <name type="scientific">Vibrio ishigakensis</name>
    <dbReference type="NCBI Taxonomy" id="1481914"/>
    <lineage>
        <taxon>Bacteria</taxon>
        <taxon>Pseudomonadati</taxon>
        <taxon>Pseudomonadota</taxon>
        <taxon>Gammaproteobacteria</taxon>
        <taxon>Vibrionales</taxon>
        <taxon>Vibrionaceae</taxon>
        <taxon>Vibrio</taxon>
    </lineage>
</organism>
<dbReference type="GO" id="GO:0005737">
    <property type="term" value="C:cytoplasm"/>
    <property type="evidence" value="ECO:0007669"/>
    <property type="project" value="UniProtKB-SubCell"/>
</dbReference>
<dbReference type="GO" id="GO:0008745">
    <property type="term" value="F:N-acetylmuramoyl-L-alanine amidase activity"/>
    <property type="evidence" value="ECO:0007669"/>
    <property type="project" value="UniProtKB-EC"/>
</dbReference>
<dbReference type="Proteomes" id="UP000031671">
    <property type="component" value="Unassembled WGS sequence"/>
</dbReference>
<comment type="cofactor">
    <cofactor evidence="2">
        <name>Zn(2+)</name>
        <dbReference type="ChEBI" id="CHEBI:29105"/>
    </cofactor>
</comment>
<reference evidence="14 17" key="1">
    <citation type="submission" date="2015-01" db="EMBL/GenBank/DDBJ databases">
        <title>Vibrio sp. C1 JCM 19231 whole genome shotgun sequence.</title>
        <authorList>
            <person name="Sawabe T."/>
            <person name="Meirelles P."/>
            <person name="Feng G."/>
            <person name="Sayaka M."/>
            <person name="Hattori M."/>
            <person name="Ohkuma M."/>
        </authorList>
    </citation>
    <scope>NUCLEOTIDE SEQUENCE [LARGE SCALE GENOMIC DNA]</scope>
    <source>
        <strain evidence="17">JCM 19231</strain>
        <strain evidence="14">JCM19231</strain>
    </source>
</reference>
<keyword evidence="8 14" id="KW-0378">Hydrolase</keyword>
<feature type="domain" description="N-acetylmuramoyl-L-alanine amidase" evidence="13">
    <location>
        <begin position="14"/>
        <end position="165"/>
    </location>
</feature>
<evidence type="ECO:0000256" key="9">
    <source>
        <dbReference type="ARBA" id="ARBA00022833"/>
    </source>
</evidence>
<keyword evidence="7" id="KW-0479">Metal-binding</keyword>
<dbReference type="GO" id="GO:0009253">
    <property type="term" value="P:peptidoglycan catabolic process"/>
    <property type="evidence" value="ECO:0007669"/>
    <property type="project" value="InterPro"/>
</dbReference>
<dbReference type="GO" id="GO:0009254">
    <property type="term" value="P:peptidoglycan turnover"/>
    <property type="evidence" value="ECO:0007669"/>
    <property type="project" value="TreeGrafter"/>
</dbReference>
<keyword evidence="17" id="KW-1185">Reference proteome</keyword>
<sequence length="180" mass="20543">MEDIWYPKSKVVLSPFCDERDDPNDVSLLVLHNISLPPGQFENGHIEAFFQGKLDGSAHPYLALVSKMRVSAHCLITRSGNIIQFVPFNKRAWHAGLSSFAGREKCNNYSIGIELEGTDTQSFTSEQYQSLSELTQFITTTYPAITPHRITGHQYIAPYRKSDPGLCFDWRYFRQSLKHI</sequence>
<dbReference type="SMART" id="SM00644">
    <property type="entry name" value="Ami_2"/>
    <property type="match status" value="1"/>
</dbReference>
<keyword evidence="9" id="KW-0862">Zinc</keyword>
<evidence type="ECO:0000259" key="13">
    <source>
        <dbReference type="SMART" id="SM00644"/>
    </source>
</evidence>
<comment type="subcellular location">
    <subcellularLocation>
        <location evidence="3">Cytoplasm</location>
    </subcellularLocation>
</comment>
<dbReference type="PANTHER" id="PTHR30417:SF4">
    <property type="entry name" value="1,6-ANHYDRO-N-ACETYLMURAMYL-L-ALANINE AMIDASE AMPD"/>
    <property type="match status" value="1"/>
</dbReference>
<evidence type="ECO:0000313" key="15">
    <source>
        <dbReference type="EMBL" id="GAM61721.1"/>
    </source>
</evidence>
<dbReference type="GO" id="GO:0071555">
    <property type="term" value="P:cell wall organization"/>
    <property type="evidence" value="ECO:0007669"/>
    <property type="project" value="UniProtKB-KW"/>
</dbReference>
<evidence type="ECO:0000256" key="2">
    <source>
        <dbReference type="ARBA" id="ARBA00001947"/>
    </source>
</evidence>
<dbReference type="NCBIfam" id="NF008758">
    <property type="entry name" value="PRK11789.1"/>
    <property type="match status" value="1"/>
</dbReference>
<dbReference type="SUPFAM" id="SSF55846">
    <property type="entry name" value="N-acetylmuramoyl-L-alanine amidase-like"/>
    <property type="match status" value="1"/>
</dbReference>
<evidence type="ECO:0000256" key="11">
    <source>
        <dbReference type="ARBA" id="ARBA00039257"/>
    </source>
</evidence>
<evidence type="ECO:0000313" key="16">
    <source>
        <dbReference type="Proteomes" id="UP000031670"/>
    </source>
</evidence>
<keyword evidence="6" id="KW-0963">Cytoplasm</keyword>
<proteinExistence type="inferred from homology"/>
<reference evidence="15 16" key="2">
    <citation type="submission" date="2015-01" db="EMBL/GenBank/DDBJ databases">
        <title>Vibrio sp. C5 JCM 19232 whole genome shotgun sequence.</title>
        <authorList>
            <person name="Sawabe T."/>
            <person name="Meirelles P."/>
            <person name="Feng G."/>
            <person name="Sayaka M."/>
            <person name="Hattori M."/>
            <person name="Ohkuma M."/>
        </authorList>
    </citation>
    <scope>NUCLEOTIDE SEQUENCE [LARGE SCALE GENOMIC DNA]</scope>
    <source>
        <strain evidence="15 16">JCM19232</strain>
    </source>
</reference>
<gene>
    <name evidence="14" type="ORF">JCM19231_492</name>
    <name evidence="15" type="ORF">JCM19232_6026</name>
</gene>
<dbReference type="CDD" id="cd06583">
    <property type="entry name" value="PGRP"/>
    <property type="match status" value="1"/>
</dbReference>
<dbReference type="InterPro" id="IPR036505">
    <property type="entry name" value="Amidase/PGRP_sf"/>
</dbReference>
<reference evidence="16 17" key="3">
    <citation type="submission" date="2015-01" db="EMBL/GenBank/DDBJ databases">
        <authorList>
            <consortium name="NBRP consortium"/>
            <person name="Sawabe T."/>
            <person name="Meirelles P."/>
            <person name="Feng G."/>
            <person name="Sayaka M."/>
            <person name="Hattori M."/>
            <person name="Ohkuma M."/>
        </authorList>
    </citation>
    <scope>NUCLEOTIDE SEQUENCE [LARGE SCALE GENOMIC DNA]</scope>
    <source>
        <strain evidence="17">JCM 19231</strain>
        <strain evidence="14">JCM19231</strain>
        <strain evidence="15 16">JCM19232</strain>
    </source>
</reference>
<protein>
    <recommendedName>
        <fullName evidence="11">1,6-anhydro-N-acetylmuramyl-L-alanine amidase AmpD</fullName>
        <ecNumber evidence="5">3.5.1.28</ecNumber>
    </recommendedName>
    <alternativeName>
        <fullName evidence="12">N-acetylmuramoyl-L-alanine amidase</fullName>
    </alternativeName>
</protein>
<evidence type="ECO:0000313" key="14">
    <source>
        <dbReference type="EMBL" id="GAM55219.1"/>
    </source>
</evidence>
<evidence type="ECO:0000256" key="7">
    <source>
        <dbReference type="ARBA" id="ARBA00022723"/>
    </source>
</evidence>
<dbReference type="Gene3D" id="3.40.80.10">
    <property type="entry name" value="Peptidoglycan recognition protein-like"/>
    <property type="match status" value="1"/>
</dbReference>
<keyword evidence="10" id="KW-0961">Cell wall biogenesis/degradation</keyword>
<dbReference type="InterPro" id="IPR002502">
    <property type="entry name" value="Amidase_domain"/>
</dbReference>
<evidence type="ECO:0000256" key="10">
    <source>
        <dbReference type="ARBA" id="ARBA00023316"/>
    </source>
</evidence>